<dbReference type="STRING" id="483547.GSUB_12370"/>
<evidence type="ECO:0000259" key="9">
    <source>
        <dbReference type="Pfam" id="PF01648"/>
    </source>
</evidence>
<dbReference type="HOGENOM" id="CLU_089696_3_1_7"/>
<reference evidence="10 11" key="1">
    <citation type="journal article" date="2015" name="Genome Announc.">
        <title>Genomes of Geoalkalibacter ferrihydriticus Z-0531T and Geoalkalibacter subterraneus Red1T, Two Haloalkaliphilic Metal-Reducing Deltaproteobacteria.</title>
        <authorList>
            <person name="Badalamenti J.P."/>
            <person name="Krajmalnik-Brown R."/>
            <person name="Torres C.I."/>
            <person name="Bond D.R."/>
        </authorList>
    </citation>
    <scope>NUCLEOTIDE SEQUENCE [LARGE SCALE GENOMIC DNA]</scope>
    <source>
        <strain evidence="10 11">Red1</strain>
    </source>
</reference>
<comment type="subcellular location">
    <subcellularLocation>
        <location evidence="8">Cytoplasm</location>
    </subcellularLocation>
</comment>
<protein>
    <recommendedName>
        <fullName evidence="8">Holo-[acyl-carrier-protein] synthase</fullName>
        <shortName evidence="8">Holo-ACP synthase</shortName>
        <ecNumber evidence="8">2.7.8.7</ecNumber>
    </recommendedName>
    <alternativeName>
        <fullName evidence="8">4'-phosphopantetheinyl transferase AcpS</fullName>
    </alternativeName>
</protein>
<keyword evidence="3 8" id="KW-0479">Metal-binding</keyword>
<feature type="binding site" evidence="8">
    <location>
        <position position="58"/>
    </location>
    <ligand>
        <name>Mg(2+)</name>
        <dbReference type="ChEBI" id="CHEBI:18420"/>
    </ligand>
</feature>
<dbReference type="InterPro" id="IPR004568">
    <property type="entry name" value="Ppantetheine-prot_Trfase_dom"/>
</dbReference>
<evidence type="ECO:0000256" key="8">
    <source>
        <dbReference type="HAMAP-Rule" id="MF_00101"/>
    </source>
</evidence>
<keyword evidence="11" id="KW-1185">Reference proteome</keyword>
<evidence type="ECO:0000256" key="5">
    <source>
        <dbReference type="ARBA" id="ARBA00022842"/>
    </source>
</evidence>
<comment type="cofactor">
    <cofactor evidence="8">
        <name>Mg(2+)</name>
        <dbReference type="ChEBI" id="CHEBI:18420"/>
    </cofactor>
</comment>
<keyword evidence="1 8" id="KW-0444">Lipid biosynthesis</keyword>
<evidence type="ECO:0000313" key="11">
    <source>
        <dbReference type="Proteomes" id="UP000035036"/>
    </source>
</evidence>
<gene>
    <name evidence="8 10" type="primary">acpS</name>
    <name evidence="10" type="ORF">GSUB_12370</name>
</gene>
<organism evidence="10 11">
    <name type="scientific">Geoalkalibacter subterraneus</name>
    <dbReference type="NCBI Taxonomy" id="483547"/>
    <lineage>
        <taxon>Bacteria</taxon>
        <taxon>Pseudomonadati</taxon>
        <taxon>Thermodesulfobacteriota</taxon>
        <taxon>Desulfuromonadia</taxon>
        <taxon>Desulfuromonadales</taxon>
        <taxon>Geoalkalibacteraceae</taxon>
        <taxon>Geoalkalibacter</taxon>
    </lineage>
</organism>
<dbReference type="NCBIfam" id="TIGR00556">
    <property type="entry name" value="pantethn_trn"/>
    <property type="match status" value="1"/>
</dbReference>
<dbReference type="Pfam" id="PF01648">
    <property type="entry name" value="ACPS"/>
    <property type="match status" value="1"/>
</dbReference>
<dbReference type="Gene3D" id="3.90.470.20">
    <property type="entry name" value="4'-phosphopantetheinyl transferase domain"/>
    <property type="match status" value="1"/>
</dbReference>
<dbReference type="AlphaFoldDB" id="A0A0B5FGD1"/>
<sequence>MAILGVGTDLARIGRFRDFLHQGKTALIDRLFTAEEKAYALDRKDPAPHLAARFAAKEAFLKALGLGLREGMTWHDMSVARDDLGKPSLVLTGAAALICRTRGVGRVHLSYSHDGDYAQAVVILEEP</sequence>
<dbReference type="GO" id="GO:0000287">
    <property type="term" value="F:magnesium ion binding"/>
    <property type="evidence" value="ECO:0007669"/>
    <property type="project" value="UniProtKB-UniRule"/>
</dbReference>
<dbReference type="GO" id="GO:0005737">
    <property type="term" value="C:cytoplasm"/>
    <property type="evidence" value="ECO:0007669"/>
    <property type="project" value="UniProtKB-SubCell"/>
</dbReference>
<feature type="domain" description="4'-phosphopantetheinyl transferase" evidence="9">
    <location>
        <begin position="5"/>
        <end position="120"/>
    </location>
</feature>
<accession>A0A0B5FGD1</accession>
<evidence type="ECO:0000313" key="10">
    <source>
        <dbReference type="EMBL" id="AJF07192.1"/>
    </source>
</evidence>
<proteinExistence type="inferred from homology"/>
<dbReference type="SUPFAM" id="SSF56214">
    <property type="entry name" value="4'-phosphopantetheinyl transferase"/>
    <property type="match status" value="1"/>
</dbReference>
<dbReference type="InterPro" id="IPR008278">
    <property type="entry name" value="4-PPantetheinyl_Trfase_dom"/>
</dbReference>
<dbReference type="NCBIfam" id="TIGR00516">
    <property type="entry name" value="acpS"/>
    <property type="match status" value="1"/>
</dbReference>
<evidence type="ECO:0000256" key="6">
    <source>
        <dbReference type="ARBA" id="ARBA00023098"/>
    </source>
</evidence>
<evidence type="ECO:0000256" key="4">
    <source>
        <dbReference type="ARBA" id="ARBA00022832"/>
    </source>
</evidence>
<keyword evidence="2 8" id="KW-0808">Transferase</keyword>
<dbReference type="RefSeq" id="WP_040201034.1">
    <property type="nucleotide sequence ID" value="NZ_CP010311.1"/>
</dbReference>
<keyword evidence="6 8" id="KW-0443">Lipid metabolism</keyword>
<name>A0A0B5FGD1_9BACT</name>
<evidence type="ECO:0000256" key="1">
    <source>
        <dbReference type="ARBA" id="ARBA00022516"/>
    </source>
</evidence>
<evidence type="ECO:0000256" key="3">
    <source>
        <dbReference type="ARBA" id="ARBA00022723"/>
    </source>
</evidence>
<dbReference type="EMBL" id="CP010311">
    <property type="protein sequence ID" value="AJF07192.1"/>
    <property type="molecule type" value="Genomic_DNA"/>
</dbReference>
<dbReference type="Proteomes" id="UP000035036">
    <property type="component" value="Chromosome"/>
</dbReference>
<dbReference type="EC" id="2.7.8.7" evidence="8"/>
<dbReference type="NCBIfam" id="NF000832">
    <property type="entry name" value="PRK00070.3-2"/>
    <property type="match status" value="1"/>
</dbReference>
<dbReference type="GO" id="GO:0006633">
    <property type="term" value="P:fatty acid biosynthetic process"/>
    <property type="evidence" value="ECO:0007669"/>
    <property type="project" value="UniProtKB-UniRule"/>
</dbReference>
<keyword evidence="4 8" id="KW-0276">Fatty acid metabolism</keyword>
<feature type="binding site" evidence="8">
    <location>
        <position position="9"/>
    </location>
    <ligand>
        <name>Mg(2+)</name>
        <dbReference type="ChEBI" id="CHEBI:18420"/>
    </ligand>
</feature>
<comment type="catalytic activity">
    <reaction evidence="8">
        <text>apo-[ACP] + CoA = holo-[ACP] + adenosine 3',5'-bisphosphate + H(+)</text>
        <dbReference type="Rhea" id="RHEA:12068"/>
        <dbReference type="Rhea" id="RHEA-COMP:9685"/>
        <dbReference type="Rhea" id="RHEA-COMP:9690"/>
        <dbReference type="ChEBI" id="CHEBI:15378"/>
        <dbReference type="ChEBI" id="CHEBI:29999"/>
        <dbReference type="ChEBI" id="CHEBI:57287"/>
        <dbReference type="ChEBI" id="CHEBI:58343"/>
        <dbReference type="ChEBI" id="CHEBI:64479"/>
        <dbReference type="EC" id="2.7.8.7"/>
    </reaction>
</comment>
<dbReference type="InterPro" id="IPR037143">
    <property type="entry name" value="4-PPantetheinyl_Trfase_dom_sf"/>
</dbReference>
<evidence type="ECO:0000256" key="2">
    <source>
        <dbReference type="ARBA" id="ARBA00022679"/>
    </source>
</evidence>
<dbReference type="GO" id="GO:0008897">
    <property type="term" value="F:holo-[acyl-carrier-protein] synthase activity"/>
    <property type="evidence" value="ECO:0007669"/>
    <property type="project" value="UniProtKB-UniRule"/>
</dbReference>
<dbReference type="HAMAP" id="MF_00101">
    <property type="entry name" value="AcpS"/>
    <property type="match status" value="1"/>
</dbReference>
<keyword evidence="8" id="KW-0963">Cytoplasm</keyword>
<comment type="function">
    <text evidence="8">Transfers the 4'-phosphopantetheine moiety from coenzyme A to a Ser of acyl-carrier-protein.</text>
</comment>
<keyword evidence="7 8" id="KW-0275">Fatty acid biosynthesis</keyword>
<evidence type="ECO:0000256" key="7">
    <source>
        <dbReference type="ARBA" id="ARBA00023160"/>
    </source>
</evidence>
<keyword evidence="5 8" id="KW-0460">Magnesium</keyword>
<dbReference type="KEGG" id="gsb:GSUB_12370"/>
<dbReference type="OrthoDB" id="517356at2"/>
<comment type="similarity">
    <text evidence="8">Belongs to the P-Pant transferase superfamily. AcpS family.</text>
</comment>
<dbReference type="InterPro" id="IPR002582">
    <property type="entry name" value="ACPS"/>
</dbReference>